<feature type="compositionally biased region" description="Basic and acidic residues" evidence="1">
    <location>
        <begin position="116"/>
        <end position="125"/>
    </location>
</feature>
<feature type="compositionally biased region" description="Basic and acidic residues" evidence="1">
    <location>
        <begin position="218"/>
        <end position="227"/>
    </location>
</feature>
<proteinExistence type="predicted"/>
<keyword evidence="3" id="KW-1185">Reference proteome</keyword>
<dbReference type="RefSeq" id="XP_022491233.1">
    <property type="nucleotide sequence ID" value="XM_022629201.1"/>
</dbReference>
<feature type="compositionally biased region" description="Basic and acidic residues" evidence="1">
    <location>
        <begin position="171"/>
        <end position="197"/>
    </location>
</feature>
<feature type="compositionally biased region" description="Low complexity" evidence="1">
    <location>
        <begin position="82"/>
        <end position="95"/>
    </location>
</feature>
<feature type="compositionally biased region" description="Polar residues" evidence="1">
    <location>
        <begin position="198"/>
        <end position="207"/>
    </location>
</feature>
<name>A0A1F5LRH5_PENAI</name>
<protein>
    <submittedName>
        <fullName evidence="2">Uncharacterized protein</fullName>
    </submittedName>
</protein>
<feature type="region of interest" description="Disordered" evidence="1">
    <location>
        <begin position="82"/>
        <end position="240"/>
    </location>
</feature>
<dbReference type="AlphaFoldDB" id="A0A1F5LRH5"/>
<dbReference type="EMBL" id="LXJU01000004">
    <property type="protein sequence ID" value="OGE55804.1"/>
    <property type="molecule type" value="Genomic_DNA"/>
</dbReference>
<dbReference type="OrthoDB" id="4509809at2759"/>
<dbReference type="GeneID" id="34573935"/>
<organism evidence="2 3">
    <name type="scientific">Penicillium arizonense</name>
    <dbReference type="NCBI Taxonomy" id="1835702"/>
    <lineage>
        <taxon>Eukaryota</taxon>
        <taxon>Fungi</taxon>
        <taxon>Dikarya</taxon>
        <taxon>Ascomycota</taxon>
        <taxon>Pezizomycotina</taxon>
        <taxon>Eurotiomycetes</taxon>
        <taxon>Eurotiomycetidae</taxon>
        <taxon>Eurotiales</taxon>
        <taxon>Aspergillaceae</taxon>
        <taxon>Penicillium</taxon>
    </lineage>
</organism>
<evidence type="ECO:0000313" key="3">
    <source>
        <dbReference type="Proteomes" id="UP000177622"/>
    </source>
</evidence>
<reference evidence="2 3" key="1">
    <citation type="journal article" date="2016" name="Sci. Rep.">
        <title>Penicillium arizonense, a new, genome sequenced fungal species, reveals a high chemical diversity in secreted metabolites.</title>
        <authorList>
            <person name="Grijseels S."/>
            <person name="Nielsen J.C."/>
            <person name="Randelovic M."/>
            <person name="Nielsen J."/>
            <person name="Nielsen K.F."/>
            <person name="Workman M."/>
            <person name="Frisvad J.C."/>
        </authorList>
    </citation>
    <scope>NUCLEOTIDE SEQUENCE [LARGE SCALE GENOMIC DNA]</scope>
    <source>
        <strain evidence="2 3">CBS 141311</strain>
    </source>
</reference>
<evidence type="ECO:0000313" key="2">
    <source>
        <dbReference type="EMBL" id="OGE55804.1"/>
    </source>
</evidence>
<comment type="caution">
    <text evidence="2">The sequence shown here is derived from an EMBL/GenBank/DDBJ whole genome shotgun (WGS) entry which is preliminary data.</text>
</comment>
<accession>A0A1F5LRH5</accession>
<sequence length="240" mass="26911">MNSDGNSNPHGADPDAHGANGTIPWHEIFSRHEAALSSHLEMLTQVKAHTATEGEAFQAVTSMVNKTVQAMNQLKLARKNMMNKNTSSSSSSRSTPQRPPTDTEANTRKKRRRSSRDKDTTHPDPEITPDDPSIDESRASKRHRDVSQSSEQDEGDVTSTSLGTEDISAEVQRRLKIKEEQRRKKDNPKPDKRKRESLASNEASSPSVPRPKKKRVRTGNERKRAGDLAEDEADSRKRRR</sequence>
<feature type="region of interest" description="Disordered" evidence="1">
    <location>
        <begin position="1"/>
        <end position="21"/>
    </location>
</feature>
<evidence type="ECO:0000256" key="1">
    <source>
        <dbReference type="SAM" id="MobiDB-lite"/>
    </source>
</evidence>
<dbReference type="Proteomes" id="UP000177622">
    <property type="component" value="Unassembled WGS sequence"/>
</dbReference>
<gene>
    <name evidence="2" type="ORF">PENARI_c004G06697</name>
</gene>